<comment type="caution">
    <text evidence="2">The sequence shown here is derived from an EMBL/GenBank/DDBJ whole genome shotgun (WGS) entry which is preliminary data.</text>
</comment>
<dbReference type="Proteomes" id="UP001152607">
    <property type="component" value="Unassembled WGS sequence"/>
</dbReference>
<sequence>MGMGKTLSMIALIASEKNPSLRKLESSGATRTMRGTGSTLVIVPSPSKSF</sequence>
<evidence type="ECO:0000313" key="3">
    <source>
        <dbReference type="Proteomes" id="UP001152607"/>
    </source>
</evidence>
<gene>
    <name evidence="2" type="ORF">PDIGIT_LOCUS4453</name>
</gene>
<proteinExistence type="predicted"/>
<evidence type="ECO:0008006" key="4">
    <source>
        <dbReference type="Google" id="ProtNLM"/>
    </source>
</evidence>
<name>A0A9W4U9S0_9PLEO</name>
<keyword evidence="3" id="KW-1185">Reference proteome</keyword>
<dbReference type="AlphaFoldDB" id="A0A9W4U9S0"/>
<reference evidence="2" key="1">
    <citation type="submission" date="2023-01" db="EMBL/GenBank/DDBJ databases">
        <authorList>
            <person name="Van Ghelder C."/>
            <person name="Rancurel C."/>
        </authorList>
    </citation>
    <scope>NUCLEOTIDE SEQUENCE</scope>
    <source>
        <strain evidence="2">CNCM I-4278</strain>
    </source>
</reference>
<organism evidence="2 3">
    <name type="scientific">Periconia digitata</name>
    <dbReference type="NCBI Taxonomy" id="1303443"/>
    <lineage>
        <taxon>Eukaryota</taxon>
        <taxon>Fungi</taxon>
        <taxon>Dikarya</taxon>
        <taxon>Ascomycota</taxon>
        <taxon>Pezizomycotina</taxon>
        <taxon>Dothideomycetes</taxon>
        <taxon>Pleosporomycetidae</taxon>
        <taxon>Pleosporales</taxon>
        <taxon>Massarineae</taxon>
        <taxon>Periconiaceae</taxon>
        <taxon>Periconia</taxon>
    </lineage>
</organism>
<protein>
    <recommendedName>
        <fullName evidence="4">SNF2 N-terminal domain-containing protein</fullName>
    </recommendedName>
</protein>
<feature type="compositionally biased region" description="Polar residues" evidence="1">
    <location>
        <begin position="27"/>
        <end position="39"/>
    </location>
</feature>
<dbReference type="EMBL" id="CAOQHR010000003">
    <property type="protein sequence ID" value="CAI6331428.1"/>
    <property type="molecule type" value="Genomic_DNA"/>
</dbReference>
<evidence type="ECO:0000256" key="1">
    <source>
        <dbReference type="SAM" id="MobiDB-lite"/>
    </source>
</evidence>
<feature type="region of interest" description="Disordered" evidence="1">
    <location>
        <begin position="26"/>
        <end position="50"/>
    </location>
</feature>
<accession>A0A9W4U9S0</accession>
<evidence type="ECO:0000313" key="2">
    <source>
        <dbReference type="EMBL" id="CAI6331428.1"/>
    </source>
</evidence>